<dbReference type="RefSeq" id="XP_004181782.1">
    <property type="nucleotide sequence ID" value="XM_004181734.1"/>
</dbReference>
<dbReference type="KEGG" id="tbl:TBLA_0G03260"/>
<dbReference type="GO" id="GO:0042802">
    <property type="term" value="F:identical protein binding"/>
    <property type="evidence" value="ECO:0007669"/>
    <property type="project" value="EnsemblFungi"/>
</dbReference>
<dbReference type="GO" id="GO:0016237">
    <property type="term" value="P:microautophagy"/>
    <property type="evidence" value="ECO:0007669"/>
    <property type="project" value="EnsemblFungi"/>
</dbReference>
<evidence type="ECO:0000313" key="1">
    <source>
        <dbReference type="EMBL" id="CCH62263.1"/>
    </source>
</evidence>
<reference evidence="1 2" key="1">
    <citation type="journal article" date="2011" name="Proc. Natl. Acad. Sci. U.S.A.">
        <title>Evolutionary erosion of yeast sex chromosomes by mating-type switching accidents.</title>
        <authorList>
            <person name="Gordon J.L."/>
            <person name="Armisen D."/>
            <person name="Proux-Wera E."/>
            <person name="Oheigeartaigh S.S."/>
            <person name="Byrne K.P."/>
            <person name="Wolfe K.H."/>
        </authorList>
    </citation>
    <scope>NUCLEOTIDE SEQUENCE [LARGE SCALE GENOMIC DNA]</scope>
    <source>
        <strain evidence="2">ATCC 34711 / CBS 6284 / DSM 70876 / NBRC 10599 / NRRL Y-10934 / UCD 77-7</strain>
    </source>
</reference>
<dbReference type="OrthoDB" id="4033908at2759"/>
<dbReference type="eggNOG" id="ENOG502S129">
    <property type="taxonomic scope" value="Eukaryota"/>
</dbReference>
<dbReference type="AlphaFoldDB" id="I2H7B1"/>
<dbReference type="Pfam" id="PF16818">
    <property type="entry name" value="SLM4"/>
    <property type="match status" value="1"/>
</dbReference>
<dbReference type="GO" id="GO:0000329">
    <property type="term" value="C:fungal-type vacuole membrane"/>
    <property type="evidence" value="ECO:0007669"/>
    <property type="project" value="EnsemblFungi"/>
</dbReference>
<keyword evidence="2" id="KW-1185">Reference proteome</keyword>
<accession>I2H7B1</accession>
<dbReference type="FunCoup" id="I2H7B1">
    <property type="interactions" value="41"/>
</dbReference>
<protein>
    <submittedName>
        <fullName evidence="1">Uncharacterized protein</fullName>
    </submittedName>
</protein>
<dbReference type="Gene3D" id="3.30.450.30">
    <property type="entry name" value="Dynein light chain 2a, cytoplasmic"/>
    <property type="match status" value="1"/>
</dbReference>
<name>I2H7B1_HENB6</name>
<dbReference type="HOGENOM" id="CLU_104687_0_0_1"/>
<dbReference type="GO" id="GO:0031902">
    <property type="term" value="C:late endosome membrane"/>
    <property type="evidence" value="ECO:0007669"/>
    <property type="project" value="EnsemblFungi"/>
</dbReference>
<gene>
    <name evidence="1" type="primary">TBLA0G03260</name>
    <name evidence="1" type="ORF">TBLA_0G03260</name>
</gene>
<dbReference type="InParanoid" id="I2H7B1"/>
<proteinExistence type="predicted"/>
<evidence type="ECO:0000313" key="2">
    <source>
        <dbReference type="Proteomes" id="UP000002866"/>
    </source>
</evidence>
<dbReference type="EMBL" id="HE806322">
    <property type="protein sequence ID" value="CCH62263.1"/>
    <property type="molecule type" value="Genomic_DNA"/>
</dbReference>
<dbReference type="GO" id="GO:0071986">
    <property type="term" value="C:Ragulator complex"/>
    <property type="evidence" value="ECO:0007669"/>
    <property type="project" value="EnsemblFungi"/>
</dbReference>
<sequence>MLHSENIHCVLEQSLSPVNLTTISFHAPPLQTAAILSKENGSILSFVNSSNSNDKYSNNTSGNNVQSLNNLKMIGLLIKDKWHQDEFQLSAANNNHHEVIPNNIEQSTNNISTHTNTLENSTSNILDNNNNKISINNNNLYEIKAAITSNFVRIYNYEVEEWHTCVSQIPSSDLLIVLIGSSSYPYGLLLLKMKEILRICEDLYGYKLG</sequence>
<dbReference type="GO" id="GO:0032456">
    <property type="term" value="P:endocytic recycling"/>
    <property type="evidence" value="ECO:0007669"/>
    <property type="project" value="EnsemblFungi"/>
</dbReference>
<dbReference type="OMA" id="HTCVAQI"/>
<dbReference type="GO" id="GO:0007165">
    <property type="term" value="P:signal transduction"/>
    <property type="evidence" value="ECO:0007669"/>
    <property type="project" value="EnsemblFungi"/>
</dbReference>
<dbReference type="GeneID" id="14497395"/>
<dbReference type="InterPro" id="IPR020233">
    <property type="entry name" value="Slm4"/>
</dbReference>
<dbReference type="STRING" id="1071380.I2H7B1"/>
<organism evidence="1 2">
    <name type="scientific">Henningerozyma blattae (strain ATCC 34711 / CBS 6284 / DSM 70876 / NBRC 10599 / NRRL Y-10934 / UCD 77-7)</name>
    <name type="common">Yeast</name>
    <name type="synonym">Tetrapisispora blattae</name>
    <dbReference type="NCBI Taxonomy" id="1071380"/>
    <lineage>
        <taxon>Eukaryota</taxon>
        <taxon>Fungi</taxon>
        <taxon>Dikarya</taxon>
        <taxon>Ascomycota</taxon>
        <taxon>Saccharomycotina</taxon>
        <taxon>Saccharomycetes</taxon>
        <taxon>Saccharomycetales</taxon>
        <taxon>Saccharomycetaceae</taxon>
        <taxon>Henningerozyma</taxon>
    </lineage>
</organism>
<dbReference type="Proteomes" id="UP000002866">
    <property type="component" value="Chromosome 7"/>
</dbReference>